<sequence length="316" mass="34955">MAPLSSLATSADVHAHVPKPKFRLHLDDLRHAGSTSFLSRVPNPLLTLETALQAIIRHLYTSPTDSDRDALSSAVPRPRIPSFSPSIPPTRSVTLILRDFDGIAYTTGTDYDKEIHFSLSYIRARADAACELAGVLTHELVHCYQHTSPRALEADDRDETDAANSEKDSNIPHPPGGLIEGIADFVRLKAGLAPPHWKRPSSSKDRAENWDQGYQHTAYFLAWLEDVRVGVGAVGMLNDRLLRVGYVGESTRVTTGDAGENDTDGSGRSYQESFWVGLFGVGVLELWEEYGEYLNDHREEDDCKGKGNWEIEFLGP</sequence>
<dbReference type="InterPro" id="IPR007541">
    <property type="entry name" value="Uncharacterised_BSP"/>
</dbReference>
<gene>
    <name evidence="2" type="ORF">MPDQ_003808</name>
</gene>
<dbReference type="AlphaFoldDB" id="A0A507R127"/>
<accession>A0A507R127</accession>
<keyword evidence="3" id="KW-1185">Reference proteome</keyword>
<feature type="region of interest" description="Disordered" evidence="1">
    <location>
        <begin position="151"/>
        <end position="176"/>
    </location>
</feature>
<dbReference type="EMBL" id="VIFY01000024">
    <property type="protein sequence ID" value="TQB75012.1"/>
    <property type="molecule type" value="Genomic_DNA"/>
</dbReference>
<evidence type="ECO:0000313" key="2">
    <source>
        <dbReference type="EMBL" id="TQB75012.1"/>
    </source>
</evidence>
<dbReference type="Proteomes" id="UP000319663">
    <property type="component" value="Unassembled WGS sequence"/>
</dbReference>
<reference evidence="2 3" key="1">
    <citation type="submission" date="2019-06" db="EMBL/GenBank/DDBJ databases">
        <title>Wine fermentation using esterase from Monascus purpureus.</title>
        <authorList>
            <person name="Geng C."/>
            <person name="Zhang Y."/>
        </authorList>
    </citation>
    <scope>NUCLEOTIDE SEQUENCE [LARGE SCALE GENOMIC DNA]</scope>
    <source>
        <strain evidence="2">HQ1</strain>
    </source>
</reference>
<protein>
    <recommendedName>
        <fullName evidence="4">PBSP domain protein</fullName>
    </recommendedName>
</protein>
<dbReference type="STRING" id="5098.A0A507R127"/>
<comment type="caution">
    <text evidence="2">The sequence shown here is derived from an EMBL/GenBank/DDBJ whole genome shotgun (WGS) entry which is preliminary data.</text>
</comment>
<organism evidence="2 3">
    <name type="scientific">Monascus purpureus</name>
    <name type="common">Red mold</name>
    <name type="synonym">Monascus anka</name>
    <dbReference type="NCBI Taxonomy" id="5098"/>
    <lineage>
        <taxon>Eukaryota</taxon>
        <taxon>Fungi</taxon>
        <taxon>Dikarya</taxon>
        <taxon>Ascomycota</taxon>
        <taxon>Pezizomycotina</taxon>
        <taxon>Eurotiomycetes</taxon>
        <taxon>Eurotiomycetidae</taxon>
        <taxon>Eurotiales</taxon>
        <taxon>Aspergillaceae</taxon>
        <taxon>Monascus</taxon>
    </lineage>
</organism>
<evidence type="ECO:0008006" key="4">
    <source>
        <dbReference type="Google" id="ProtNLM"/>
    </source>
</evidence>
<dbReference type="Pfam" id="PF04450">
    <property type="entry name" value="BSP"/>
    <property type="match status" value="1"/>
</dbReference>
<feature type="region of interest" description="Disordered" evidence="1">
    <location>
        <begin position="64"/>
        <end position="84"/>
    </location>
</feature>
<name>A0A507R127_MONPU</name>
<evidence type="ECO:0000256" key="1">
    <source>
        <dbReference type="SAM" id="MobiDB-lite"/>
    </source>
</evidence>
<evidence type="ECO:0000313" key="3">
    <source>
        <dbReference type="Proteomes" id="UP000319663"/>
    </source>
</evidence>
<proteinExistence type="predicted"/>
<dbReference type="PANTHER" id="PTHR33321:SF12">
    <property type="entry name" value="PLANT BASIC SECRETORY PROTEIN (BSP) FAMILY PROTEIN"/>
    <property type="match status" value="1"/>
</dbReference>
<dbReference type="PANTHER" id="PTHR33321">
    <property type="match status" value="1"/>
</dbReference>